<feature type="transmembrane region" description="Helical" evidence="6">
    <location>
        <begin position="69"/>
        <end position="90"/>
    </location>
</feature>
<feature type="transmembrane region" description="Helical" evidence="6">
    <location>
        <begin position="28"/>
        <end position="49"/>
    </location>
</feature>
<accession>A0A9X1YN51</accession>
<evidence type="ECO:0000256" key="6">
    <source>
        <dbReference type="SAM" id="Phobius"/>
    </source>
</evidence>
<dbReference type="InterPro" id="IPR011701">
    <property type="entry name" value="MFS"/>
</dbReference>
<feature type="transmembrane region" description="Helical" evidence="6">
    <location>
        <begin position="201"/>
        <end position="219"/>
    </location>
</feature>
<keyword evidence="4 6" id="KW-1133">Transmembrane helix</keyword>
<evidence type="ECO:0000313" key="9">
    <source>
        <dbReference type="Proteomes" id="UP001139353"/>
    </source>
</evidence>
<feature type="transmembrane region" description="Helical" evidence="6">
    <location>
        <begin position="159"/>
        <end position="181"/>
    </location>
</feature>
<feature type="transmembrane region" description="Helical" evidence="6">
    <location>
        <begin position="295"/>
        <end position="316"/>
    </location>
</feature>
<dbReference type="SUPFAM" id="SSF103473">
    <property type="entry name" value="MFS general substrate transporter"/>
    <property type="match status" value="1"/>
</dbReference>
<evidence type="ECO:0000259" key="7">
    <source>
        <dbReference type="PROSITE" id="PS50850"/>
    </source>
</evidence>
<dbReference type="InterPro" id="IPR020846">
    <property type="entry name" value="MFS_dom"/>
</dbReference>
<evidence type="ECO:0000256" key="4">
    <source>
        <dbReference type="ARBA" id="ARBA00022989"/>
    </source>
</evidence>
<dbReference type="Pfam" id="PF07690">
    <property type="entry name" value="MFS_1"/>
    <property type="match status" value="1"/>
</dbReference>
<feature type="domain" description="Major facilitator superfamily (MFS) profile" evidence="7">
    <location>
        <begin position="31"/>
        <end position="444"/>
    </location>
</feature>
<comment type="caution">
    <text evidence="8">The sequence shown here is derived from an EMBL/GenBank/DDBJ whole genome shotgun (WGS) entry which is preliminary data.</text>
</comment>
<dbReference type="Gene3D" id="1.20.1250.20">
    <property type="entry name" value="MFS general substrate transporter like domains"/>
    <property type="match status" value="1"/>
</dbReference>
<dbReference type="RefSeq" id="WP_275684895.1">
    <property type="nucleotide sequence ID" value="NZ_JAJLJH010000010.1"/>
</dbReference>
<dbReference type="Proteomes" id="UP001139353">
    <property type="component" value="Unassembled WGS sequence"/>
</dbReference>
<evidence type="ECO:0000256" key="3">
    <source>
        <dbReference type="ARBA" id="ARBA00022692"/>
    </source>
</evidence>
<comment type="subcellular location">
    <subcellularLocation>
        <location evidence="1">Membrane</location>
        <topology evidence="1">Multi-pass membrane protein</topology>
    </subcellularLocation>
</comment>
<evidence type="ECO:0000256" key="2">
    <source>
        <dbReference type="ARBA" id="ARBA00022448"/>
    </source>
</evidence>
<keyword evidence="2" id="KW-0813">Transport</keyword>
<sequence>MTAHVGLMGAAPVADDPAVAKQRAPLSAWFSLGVLSMVVVLGLVDKLIFTLVAEPLRHTLALSDTQLGLLQGVAFTLATAVTMAPFGWLADRFDRRWVLAGSVVLWSACGALRGTSDGFSTLFFASVGLGLAEGSPLPVNNSLIPDLFPRSQRVAANTIFGLVTLLAASIGSALGGAAVTLSDAARPHLPAAMQHLESWRLAFFATAAAGVPTALLVLVMPRATRGRYDAHTEAAEQVSRQEFGAYIRAHWRTLAGVVCGTGFTMVGFSAVGSWIPIMVARRFGVSPQQLGNGVGASFFLATLAGTALAVIGMKWARRRMGPAGTLRLLALGNLGFASLTVLLLFVRSSFDVFCVLGLIVTPLIANVLISPNAIQDLAPASMRSRTAGVMLMVGQLFQVVGPLAIGGLSDKLSAISPNALVIAIVALAVVMGAVGSIVLRATEASFARVVATITGGAEA</sequence>
<gene>
    <name evidence="8" type="ORF">LPC04_24345</name>
</gene>
<feature type="transmembrane region" description="Helical" evidence="6">
    <location>
        <begin position="328"/>
        <end position="346"/>
    </location>
</feature>
<dbReference type="PANTHER" id="PTHR23505:SF79">
    <property type="entry name" value="PROTEIN SPINSTER"/>
    <property type="match status" value="1"/>
</dbReference>
<organism evidence="8 9">
    <name type="scientific">Scleromatobacter humisilvae</name>
    <dbReference type="NCBI Taxonomy" id="2897159"/>
    <lineage>
        <taxon>Bacteria</taxon>
        <taxon>Pseudomonadati</taxon>
        <taxon>Pseudomonadota</taxon>
        <taxon>Betaproteobacteria</taxon>
        <taxon>Burkholderiales</taxon>
        <taxon>Sphaerotilaceae</taxon>
        <taxon>Scleromatobacter</taxon>
    </lineage>
</organism>
<dbReference type="PANTHER" id="PTHR23505">
    <property type="entry name" value="SPINSTER"/>
    <property type="match status" value="1"/>
</dbReference>
<evidence type="ECO:0000256" key="5">
    <source>
        <dbReference type="ARBA" id="ARBA00023136"/>
    </source>
</evidence>
<feature type="transmembrane region" description="Helical" evidence="6">
    <location>
        <begin position="386"/>
        <end position="408"/>
    </location>
</feature>
<feature type="transmembrane region" description="Helical" evidence="6">
    <location>
        <begin position="352"/>
        <end position="374"/>
    </location>
</feature>
<dbReference type="GO" id="GO:0016020">
    <property type="term" value="C:membrane"/>
    <property type="evidence" value="ECO:0007669"/>
    <property type="project" value="UniProtKB-SubCell"/>
</dbReference>
<name>A0A9X1YN51_9BURK</name>
<dbReference type="InterPro" id="IPR044770">
    <property type="entry name" value="MFS_spinster-like"/>
</dbReference>
<dbReference type="EMBL" id="JAJLJH010000010">
    <property type="protein sequence ID" value="MCK9688857.1"/>
    <property type="molecule type" value="Genomic_DNA"/>
</dbReference>
<proteinExistence type="predicted"/>
<dbReference type="InterPro" id="IPR036259">
    <property type="entry name" value="MFS_trans_sf"/>
</dbReference>
<reference evidence="8" key="1">
    <citation type="submission" date="2021-11" db="EMBL/GenBank/DDBJ databases">
        <title>BS-T2-15 a new species belonging to the Comamonadaceae family isolated from the soil of a French oak forest.</title>
        <authorList>
            <person name="Mieszkin S."/>
            <person name="Alain K."/>
        </authorList>
    </citation>
    <scope>NUCLEOTIDE SEQUENCE</scope>
    <source>
        <strain evidence="8">BS-T2-15</strain>
    </source>
</reference>
<feature type="transmembrane region" description="Helical" evidence="6">
    <location>
        <begin position="254"/>
        <end position="275"/>
    </location>
</feature>
<protein>
    <submittedName>
        <fullName evidence="8">MFS transporter</fullName>
    </submittedName>
</protein>
<evidence type="ECO:0000256" key="1">
    <source>
        <dbReference type="ARBA" id="ARBA00004141"/>
    </source>
</evidence>
<evidence type="ECO:0000313" key="8">
    <source>
        <dbReference type="EMBL" id="MCK9688857.1"/>
    </source>
</evidence>
<feature type="transmembrane region" description="Helical" evidence="6">
    <location>
        <begin position="420"/>
        <end position="439"/>
    </location>
</feature>
<dbReference type="AlphaFoldDB" id="A0A9X1YN51"/>
<keyword evidence="3 6" id="KW-0812">Transmembrane</keyword>
<keyword evidence="9" id="KW-1185">Reference proteome</keyword>
<dbReference type="PROSITE" id="PS50850">
    <property type="entry name" value="MFS"/>
    <property type="match status" value="1"/>
</dbReference>
<keyword evidence="5 6" id="KW-0472">Membrane</keyword>
<dbReference type="GO" id="GO:0022857">
    <property type="term" value="F:transmembrane transporter activity"/>
    <property type="evidence" value="ECO:0007669"/>
    <property type="project" value="InterPro"/>
</dbReference>